<organism evidence="5">
    <name type="scientific">Nyssomyia intermedia</name>
    <dbReference type="NCBI Taxonomy" id="182990"/>
    <lineage>
        <taxon>Eukaryota</taxon>
        <taxon>Metazoa</taxon>
        <taxon>Ecdysozoa</taxon>
        <taxon>Arthropoda</taxon>
        <taxon>Hexapoda</taxon>
        <taxon>Insecta</taxon>
        <taxon>Pterygota</taxon>
        <taxon>Neoptera</taxon>
        <taxon>Endopterygota</taxon>
        <taxon>Diptera</taxon>
        <taxon>Nematocera</taxon>
        <taxon>Psychodoidea</taxon>
        <taxon>Psychodidae</taxon>
        <taxon>Nyssomyia</taxon>
    </lineage>
</organism>
<accession>J7HBU2</accession>
<sequence length="70" mass="8044">MELRIIVVCLLIAVITVLPFIATEDQSLDRSKRACRYFFGNCQHDPCCEHLFCNSLKFCGWDAAYTIRKG</sequence>
<name>J7HBU2_9DIPT</name>
<protein>
    <submittedName>
        <fullName evidence="5">Salivary toxin-like peptide</fullName>
    </submittedName>
</protein>
<feature type="chain" id="PRO_5003793069" evidence="4">
    <location>
        <begin position="24"/>
        <end position="70"/>
    </location>
</feature>
<keyword evidence="4" id="KW-0732">Signal</keyword>
<dbReference type="GO" id="GO:0008200">
    <property type="term" value="F:ion channel inhibitor activity"/>
    <property type="evidence" value="ECO:0007669"/>
    <property type="project" value="InterPro"/>
</dbReference>
<evidence type="ECO:0000256" key="4">
    <source>
        <dbReference type="SAM" id="SignalP"/>
    </source>
</evidence>
<dbReference type="SUPFAM" id="SSF57059">
    <property type="entry name" value="omega toxin-like"/>
    <property type="match status" value="1"/>
</dbReference>
<comment type="subcellular location">
    <subcellularLocation>
        <location evidence="1">Secreted</location>
    </subcellularLocation>
</comment>
<keyword evidence="2" id="KW-0964">Secreted</keyword>
<dbReference type="AlphaFoldDB" id="J7HBU2"/>
<proteinExistence type="evidence at transcript level"/>
<evidence type="ECO:0000313" key="5">
    <source>
        <dbReference type="EMBL" id="AFP99272.1"/>
    </source>
</evidence>
<evidence type="ECO:0000256" key="2">
    <source>
        <dbReference type="ARBA" id="ARBA00022525"/>
    </source>
</evidence>
<dbReference type="EMBL" id="KA660094">
    <property type="protein sequence ID" value="AFP99272.1"/>
    <property type="molecule type" value="mRNA"/>
</dbReference>
<keyword evidence="3" id="KW-1015">Disulfide bond</keyword>
<dbReference type="InterPro" id="IPR011696">
    <property type="entry name" value="Huwentoxin-1"/>
</dbReference>
<dbReference type="Pfam" id="PF07740">
    <property type="entry name" value="Toxin_12"/>
    <property type="match status" value="1"/>
</dbReference>
<feature type="signal peptide" evidence="4">
    <location>
        <begin position="1"/>
        <end position="23"/>
    </location>
</feature>
<reference evidence="5" key="1">
    <citation type="submission" date="2012-08" db="EMBL/GenBank/DDBJ databases">
        <title>Functional transcriptomics of wild caught Lutzomyia intermedia salivary glands: Identification of a protective salivary protein against Leishmania braziliensis infection.</title>
        <authorList>
            <person name="de Moura T.R."/>
            <person name="Oliveira F."/>
            <person name="Carneiro M.W."/>
            <person name="Miranda J.C."/>
            <person name="Clarencio J."/>
            <person name="Barral-Netto M."/>
            <person name="Barral A."/>
            <person name="Brodskyn C."/>
            <person name="Ribeiro J.M.C."/>
            <person name="Valenzuela J.G."/>
            <person name="de Oliveira C.I."/>
        </authorList>
    </citation>
    <scope>NUCLEOTIDE SEQUENCE</scope>
    <source>
        <tissue evidence="5">Salivary gland</tissue>
    </source>
</reference>
<evidence type="ECO:0000256" key="3">
    <source>
        <dbReference type="ARBA" id="ARBA00023157"/>
    </source>
</evidence>
<evidence type="ECO:0000256" key="1">
    <source>
        <dbReference type="ARBA" id="ARBA00004613"/>
    </source>
</evidence>
<dbReference type="GO" id="GO:0005576">
    <property type="term" value="C:extracellular region"/>
    <property type="evidence" value="ECO:0007669"/>
    <property type="project" value="UniProtKB-SubCell"/>
</dbReference>